<keyword evidence="2" id="KW-1185">Reference proteome</keyword>
<name>A0A133VRJ6_9EURY</name>
<evidence type="ECO:0000313" key="1">
    <source>
        <dbReference type="EMBL" id="KXB09041.1"/>
    </source>
</evidence>
<sequence>MARNTPLATNTPLQRPILGRVRKRVDAKKTLAIIENNIPFAIPVASPTPSRTPARTVVVPARMGAPASTPP</sequence>
<reference evidence="1 2" key="1">
    <citation type="journal article" date="2016" name="Sci. Rep.">
        <title>Metabolic traits of an uncultured archaeal lineage -MSBL1- from brine pools of the Red Sea.</title>
        <authorList>
            <person name="Mwirichia R."/>
            <person name="Alam I."/>
            <person name="Rashid M."/>
            <person name="Vinu M."/>
            <person name="Ba-Alawi W."/>
            <person name="Anthony Kamau A."/>
            <person name="Kamanda Ngugi D."/>
            <person name="Goker M."/>
            <person name="Klenk H.P."/>
            <person name="Bajic V."/>
            <person name="Stingl U."/>
        </authorList>
    </citation>
    <scope>NUCLEOTIDE SEQUENCE [LARGE SCALE GENOMIC DNA]</scope>
    <source>
        <strain evidence="1">SCGC-AAA833F18</strain>
    </source>
</reference>
<accession>A0A133VRJ6</accession>
<dbReference type="Proteomes" id="UP000070399">
    <property type="component" value="Unassembled WGS sequence"/>
</dbReference>
<comment type="caution">
    <text evidence="1">The sequence shown here is derived from an EMBL/GenBank/DDBJ whole genome shotgun (WGS) entry which is preliminary data.</text>
</comment>
<proteinExistence type="predicted"/>
<dbReference type="EMBL" id="LHYO01000024">
    <property type="protein sequence ID" value="KXB09041.1"/>
    <property type="molecule type" value="Genomic_DNA"/>
</dbReference>
<evidence type="ECO:0000313" key="2">
    <source>
        <dbReference type="Proteomes" id="UP000070399"/>
    </source>
</evidence>
<dbReference type="AlphaFoldDB" id="A0A133VRJ6"/>
<protein>
    <submittedName>
        <fullName evidence="1">Uncharacterized protein</fullName>
    </submittedName>
</protein>
<gene>
    <name evidence="1" type="ORF">AKJ35_01475</name>
</gene>
<organism evidence="1 2">
    <name type="scientific">candidate division MSBL1 archaeon SCGC-AAA833F18</name>
    <dbReference type="NCBI Taxonomy" id="1698257"/>
    <lineage>
        <taxon>Archaea</taxon>
        <taxon>Methanobacteriati</taxon>
        <taxon>Methanobacteriota</taxon>
        <taxon>candidate division MSBL1</taxon>
    </lineage>
</organism>